<name>A0ACC0NEH3_RHOML</name>
<evidence type="ECO:0000313" key="2">
    <source>
        <dbReference type="Proteomes" id="UP001062846"/>
    </source>
</evidence>
<sequence length="114" mass="12113">MGRSPEVLPRVGGTMARGGASRGLRQKSVRFPVPQVSSAGSREEPPSKRARHSAGTEDEPIDVSEDETPEPTDVDLEATSGGTVRRATDTQEASSSLADEEVSEEEGEDEDDES</sequence>
<proteinExistence type="predicted"/>
<evidence type="ECO:0000313" key="1">
    <source>
        <dbReference type="EMBL" id="KAI8551256.1"/>
    </source>
</evidence>
<reference evidence="1" key="1">
    <citation type="submission" date="2022-02" db="EMBL/GenBank/DDBJ databases">
        <title>Plant Genome Project.</title>
        <authorList>
            <person name="Zhang R.-G."/>
        </authorList>
    </citation>
    <scope>NUCLEOTIDE SEQUENCE</scope>
    <source>
        <strain evidence="1">AT1</strain>
    </source>
</reference>
<accession>A0ACC0NEH3</accession>
<protein>
    <submittedName>
        <fullName evidence="1">Uncharacterized protein</fullName>
    </submittedName>
</protein>
<gene>
    <name evidence="1" type="ORF">RHMOL_Rhmol06G0171200</name>
</gene>
<keyword evidence="2" id="KW-1185">Reference proteome</keyword>
<organism evidence="1 2">
    <name type="scientific">Rhododendron molle</name>
    <name type="common">Chinese azalea</name>
    <name type="synonym">Azalea mollis</name>
    <dbReference type="NCBI Taxonomy" id="49168"/>
    <lineage>
        <taxon>Eukaryota</taxon>
        <taxon>Viridiplantae</taxon>
        <taxon>Streptophyta</taxon>
        <taxon>Embryophyta</taxon>
        <taxon>Tracheophyta</taxon>
        <taxon>Spermatophyta</taxon>
        <taxon>Magnoliopsida</taxon>
        <taxon>eudicotyledons</taxon>
        <taxon>Gunneridae</taxon>
        <taxon>Pentapetalae</taxon>
        <taxon>asterids</taxon>
        <taxon>Ericales</taxon>
        <taxon>Ericaceae</taxon>
        <taxon>Ericoideae</taxon>
        <taxon>Rhodoreae</taxon>
        <taxon>Rhododendron</taxon>
    </lineage>
</organism>
<dbReference type="Proteomes" id="UP001062846">
    <property type="component" value="Chromosome 6"/>
</dbReference>
<comment type="caution">
    <text evidence="1">The sequence shown here is derived from an EMBL/GenBank/DDBJ whole genome shotgun (WGS) entry which is preliminary data.</text>
</comment>
<dbReference type="EMBL" id="CM046393">
    <property type="protein sequence ID" value="KAI8551256.1"/>
    <property type="molecule type" value="Genomic_DNA"/>
</dbReference>